<dbReference type="CDD" id="cd20298">
    <property type="entry name" value="cupin_UAH"/>
    <property type="match status" value="1"/>
</dbReference>
<dbReference type="GO" id="GO:0006144">
    <property type="term" value="P:purine nucleobase metabolic process"/>
    <property type="evidence" value="ECO:0007669"/>
    <property type="project" value="UniProtKB-KW"/>
</dbReference>
<evidence type="ECO:0000313" key="5">
    <source>
        <dbReference type="EMBL" id="KXB31316.1"/>
    </source>
</evidence>
<dbReference type="PANTHER" id="PTHR21221">
    <property type="entry name" value="UREIDOGLYCOLATE HYDROLASE"/>
    <property type="match status" value="1"/>
</dbReference>
<dbReference type="PANTHER" id="PTHR21221:SF1">
    <property type="entry name" value="UREIDOGLYCOLATE LYASE"/>
    <property type="match status" value="1"/>
</dbReference>
<evidence type="ECO:0008006" key="7">
    <source>
        <dbReference type="Google" id="ProtNLM"/>
    </source>
</evidence>
<dbReference type="Gene3D" id="2.60.120.480">
    <property type="entry name" value="Ureidoglycolate hydrolase"/>
    <property type="match status" value="1"/>
</dbReference>
<evidence type="ECO:0000256" key="1">
    <source>
        <dbReference type="ARBA" id="ARBA00011738"/>
    </source>
</evidence>
<dbReference type="InterPro" id="IPR011051">
    <property type="entry name" value="RmlC_Cupin_sf"/>
</dbReference>
<keyword evidence="2" id="KW-0659">Purine metabolism</keyword>
<evidence type="ECO:0000256" key="3">
    <source>
        <dbReference type="ARBA" id="ARBA00023239"/>
    </source>
</evidence>
<protein>
    <recommendedName>
        <fullName evidence="7">Ureidoglycolate hydrolase</fullName>
    </recommendedName>
</protein>
<dbReference type="InterPro" id="IPR007247">
    <property type="entry name" value="Ureidogly_lyase"/>
</dbReference>
<dbReference type="InterPro" id="IPR024060">
    <property type="entry name" value="Ureidoglycolate_lyase_dom_sf"/>
</dbReference>
<dbReference type="AlphaFoldDB" id="A0A133XK77"/>
<dbReference type="EMBL" id="LODL01000013">
    <property type="protein sequence ID" value="KXB31316.1"/>
    <property type="molecule type" value="Genomic_DNA"/>
</dbReference>
<comment type="subunit">
    <text evidence="1">Homodimer.</text>
</comment>
<dbReference type="RefSeq" id="WP_066881842.1">
    <property type="nucleotide sequence ID" value="NZ_LODL01000013.1"/>
</dbReference>
<name>A0A133XK77_9RHOO</name>
<reference evidence="5 6" key="1">
    <citation type="submission" date="2015-12" db="EMBL/GenBank/DDBJ databases">
        <title>Nitrous oxide reduction kinetics distinguish bacteria harboring typical versus atypical NosZ.</title>
        <authorList>
            <person name="Yoon S."/>
            <person name="Nissen S."/>
            <person name="Park D."/>
            <person name="Sanford R.A."/>
            <person name="Loeffler F.E."/>
        </authorList>
    </citation>
    <scope>NUCLEOTIDE SEQUENCE [LARGE SCALE GENOMIC DNA]</scope>
    <source>
        <strain evidence="5 6">ATCC BAA-841</strain>
    </source>
</reference>
<sequence>MNGGLHLLPALPLSAEAFAPFGQVIECAGHAGYAINEGSSQRFTDLAQLEADAEGRLALSIFRAEARQAPFALSCLERHPLGSQAFMPLHGQAFLVVVAETRPTSARAAPESLRVFVSNGRQGINFRRGVWHHPLLALSAGDFLVADRLGPGDNCEAVDIAGWQVGIAR</sequence>
<dbReference type="GO" id="GO:0004848">
    <property type="term" value="F:ureidoglycolate hydrolase activity"/>
    <property type="evidence" value="ECO:0007669"/>
    <property type="project" value="InterPro"/>
</dbReference>
<dbReference type="SUPFAM" id="SSF51182">
    <property type="entry name" value="RmlC-like cupins"/>
    <property type="match status" value="1"/>
</dbReference>
<accession>A0A133XK77</accession>
<gene>
    <name evidence="5" type="ORF">AT959_06445</name>
</gene>
<comment type="caution">
    <text evidence="5">The sequence shown here is derived from an EMBL/GenBank/DDBJ whole genome shotgun (WGS) entry which is preliminary data.</text>
</comment>
<dbReference type="GO" id="GO:0000256">
    <property type="term" value="P:allantoin catabolic process"/>
    <property type="evidence" value="ECO:0007669"/>
    <property type="project" value="InterPro"/>
</dbReference>
<keyword evidence="3" id="KW-0456">Lyase</keyword>
<dbReference type="Pfam" id="PF04115">
    <property type="entry name" value="Ureidogly_lyase"/>
    <property type="match status" value="1"/>
</dbReference>
<comment type="catalytic activity">
    <reaction evidence="4">
        <text>(S)-ureidoglycolate = urea + glyoxylate</text>
        <dbReference type="Rhea" id="RHEA:11304"/>
        <dbReference type="ChEBI" id="CHEBI:16199"/>
        <dbReference type="ChEBI" id="CHEBI:36655"/>
        <dbReference type="ChEBI" id="CHEBI:57296"/>
        <dbReference type="EC" id="4.3.2.3"/>
    </reaction>
</comment>
<evidence type="ECO:0000256" key="4">
    <source>
        <dbReference type="ARBA" id="ARBA00047684"/>
    </source>
</evidence>
<dbReference type="GO" id="GO:0050385">
    <property type="term" value="F:ureidoglycolate lyase activity"/>
    <property type="evidence" value="ECO:0007669"/>
    <property type="project" value="UniProtKB-EC"/>
</dbReference>
<dbReference type="PIRSF" id="PIRSF017306">
    <property type="entry name" value="Ureidogly_hydro"/>
    <property type="match status" value="1"/>
</dbReference>
<evidence type="ECO:0000256" key="2">
    <source>
        <dbReference type="ARBA" id="ARBA00022631"/>
    </source>
</evidence>
<dbReference type="Proteomes" id="UP000070186">
    <property type="component" value="Unassembled WGS sequence"/>
</dbReference>
<dbReference type="InterPro" id="IPR047233">
    <property type="entry name" value="UAH_cupin"/>
</dbReference>
<organism evidence="5 6">
    <name type="scientific">Dechloromonas denitrificans</name>
    <dbReference type="NCBI Taxonomy" id="281362"/>
    <lineage>
        <taxon>Bacteria</taxon>
        <taxon>Pseudomonadati</taxon>
        <taxon>Pseudomonadota</taxon>
        <taxon>Betaproteobacteria</taxon>
        <taxon>Rhodocyclales</taxon>
        <taxon>Azonexaceae</taxon>
        <taxon>Dechloromonas</taxon>
    </lineage>
</organism>
<evidence type="ECO:0000313" key="6">
    <source>
        <dbReference type="Proteomes" id="UP000070186"/>
    </source>
</evidence>
<proteinExistence type="predicted"/>
<dbReference type="STRING" id="281362.AT959_06445"/>
<keyword evidence="6" id="KW-1185">Reference proteome</keyword>